<keyword evidence="5" id="KW-0812">Transmembrane</keyword>
<evidence type="ECO:0000313" key="12">
    <source>
        <dbReference type="EMBL" id="GAA0168858.1"/>
    </source>
</evidence>
<evidence type="ECO:0000256" key="11">
    <source>
        <dbReference type="ARBA" id="ARBA00023136"/>
    </source>
</evidence>
<dbReference type="GO" id="GO:0020037">
    <property type="term" value="F:heme binding"/>
    <property type="evidence" value="ECO:0007669"/>
    <property type="project" value="InterPro"/>
</dbReference>
<dbReference type="InterPro" id="IPR036396">
    <property type="entry name" value="Cyt_P450_sf"/>
</dbReference>
<dbReference type="InterPro" id="IPR002401">
    <property type="entry name" value="Cyt_P450_E_grp-I"/>
</dbReference>
<evidence type="ECO:0000256" key="5">
    <source>
        <dbReference type="ARBA" id="ARBA00022692"/>
    </source>
</evidence>
<evidence type="ECO:0000256" key="1">
    <source>
        <dbReference type="ARBA" id="ARBA00001971"/>
    </source>
</evidence>
<evidence type="ECO:0000313" key="13">
    <source>
        <dbReference type="Proteomes" id="UP001454036"/>
    </source>
</evidence>
<comment type="cofactor">
    <cofactor evidence="1">
        <name>heme</name>
        <dbReference type="ChEBI" id="CHEBI:30413"/>
    </cofactor>
</comment>
<evidence type="ECO:0000256" key="10">
    <source>
        <dbReference type="ARBA" id="ARBA00023033"/>
    </source>
</evidence>
<dbReference type="GO" id="GO:0005506">
    <property type="term" value="F:iron ion binding"/>
    <property type="evidence" value="ECO:0007669"/>
    <property type="project" value="InterPro"/>
</dbReference>
<evidence type="ECO:0000256" key="3">
    <source>
        <dbReference type="ARBA" id="ARBA00010617"/>
    </source>
</evidence>
<keyword evidence="13" id="KW-1185">Reference proteome</keyword>
<evidence type="ECO:0000256" key="7">
    <source>
        <dbReference type="ARBA" id="ARBA00022989"/>
    </source>
</evidence>
<dbReference type="Pfam" id="PF00067">
    <property type="entry name" value="p450"/>
    <property type="match status" value="1"/>
</dbReference>
<proteinExistence type="inferred from homology"/>
<reference evidence="12 13" key="1">
    <citation type="submission" date="2024-01" db="EMBL/GenBank/DDBJ databases">
        <title>The complete chloroplast genome sequence of Lithospermum erythrorhizon: insights into the phylogenetic relationship among Boraginaceae species and the maternal lineages of purple gromwells.</title>
        <authorList>
            <person name="Okada T."/>
            <person name="Watanabe K."/>
        </authorList>
    </citation>
    <scope>NUCLEOTIDE SEQUENCE [LARGE SCALE GENOMIC DNA]</scope>
</reference>
<dbReference type="PRINTS" id="PR00463">
    <property type="entry name" value="EP450I"/>
</dbReference>
<comment type="similarity">
    <text evidence="3">Belongs to the cytochrome P450 family.</text>
</comment>
<comment type="subcellular location">
    <subcellularLocation>
        <location evidence="2">Membrane</location>
        <topology evidence="2">Single-pass membrane protein</topology>
    </subcellularLocation>
</comment>
<dbReference type="InterPro" id="IPR052306">
    <property type="entry name" value="CYP450_71D"/>
</dbReference>
<organism evidence="12 13">
    <name type="scientific">Lithospermum erythrorhizon</name>
    <name type="common">Purple gromwell</name>
    <name type="synonym">Lithospermum officinale var. erythrorhizon</name>
    <dbReference type="NCBI Taxonomy" id="34254"/>
    <lineage>
        <taxon>Eukaryota</taxon>
        <taxon>Viridiplantae</taxon>
        <taxon>Streptophyta</taxon>
        <taxon>Embryophyta</taxon>
        <taxon>Tracheophyta</taxon>
        <taxon>Spermatophyta</taxon>
        <taxon>Magnoliopsida</taxon>
        <taxon>eudicotyledons</taxon>
        <taxon>Gunneridae</taxon>
        <taxon>Pentapetalae</taxon>
        <taxon>asterids</taxon>
        <taxon>lamiids</taxon>
        <taxon>Boraginales</taxon>
        <taxon>Boraginaceae</taxon>
        <taxon>Boraginoideae</taxon>
        <taxon>Lithospermeae</taxon>
        <taxon>Lithospermum</taxon>
    </lineage>
</organism>
<evidence type="ECO:0000256" key="2">
    <source>
        <dbReference type="ARBA" id="ARBA00004167"/>
    </source>
</evidence>
<dbReference type="PANTHER" id="PTHR47953:SF19">
    <property type="entry name" value="OS06G0641600 PROTEIN"/>
    <property type="match status" value="1"/>
</dbReference>
<protein>
    <submittedName>
        <fullName evidence="12">Oxygenase</fullName>
    </submittedName>
</protein>
<dbReference type="GO" id="GO:0004497">
    <property type="term" value="F:monooxygenase activity"/>
    <property type="evidence" value="ECO:0007669"/>
    <property type="project" value="UniProtKB-KW"/>
</dbReference>
<evidence type="ECO:0000256" key="4">
    <source>
        <dbReference type="ARBA" id="ARBA00022617"/>
    </source>
</evidence>
<keyword evidence="10" id="KW-0503">Monooxygenase</keyword>
<dbReference type="GO" id="GO:0016705">
    <property type="term" value="F:oxidoreductase activity, acting on paired donors, with incorporation or reduction of molecular oxygen"/>
    <property type="evidence" value="ECO:0007669"/>
    <property type="project" value="InterPro"/>
</dbReference>
<dbReference type="GO" id="GO:0016020">
    <property type="term" value="C:membrane"/>
    <property type="evidence" value="ECO:0007669"/>
    <property type="project" value="UniProtKB-SubCell"/>
</dbReference>
<name>A0AAV3R1U4_LITER</name>
<dbReference type="InterPro" id="IPR001128">
    <property type="entry name" value="Cyt_P450"/>
</dbReference>
<accession>A0AAV3R1U4</accession>
<dbReference type="Proteomes" id="UP001454036">
    <property type="component" value="Unassembled WGS sequence"/>
</dbReference>
<keyword evidence="7" id="KW-1133">Transmembrane helix</keyword>
<dbReference type="EMBL" id="BAABME010023800">
    <property type="protein sequence ID" value="GAA0168858.1"/>
    <property type="molecule type" value="Genomic_DNA"/>
</dbReference>
<comment type="caution">
    <text evidence="12">The sequence shown here is derived from an EMBL/GenBank/DDBJ whole genome shotgun (WGS) entry which is preliminary data.</text>
</comment>
<evidence type="ECO:0000256" key="6">
    <source>
        <dbReference type="ARBA" id="ARBA00022723"/>
    </source>
</evidence>
<keyword evidence="6" id="KW-0479">Metal-binding</keyword>
<evidence type="ECO:0000256" key="8">
    <source>
        <dbReference type="ARBA" id="ARBA00023002"/>
    </source>
</evidence>
<keyword evidence="4" id="KW-0349">Heme</keyword>
<evidence type="ECO:0000256" key="9">
    <source>
        <dbReference type="ARBA" id="ARBA00023004"/>
    </source>
</evidence>
<keyword evidence="9" id="KW-0408">Iron</keyword>
<sequence length="147" mass="16904">MQSRLDKCFRNFDDFLERVIDEHLDPQTPKPERDDIIDILLGLSKDETAPISLTRDQIKAITFDILIAGTDTSSLTTIWAMAELAKNSRIMQKVQGEIRVQVGKKSMVEVDDIDNLNYLKMVVKKTFRVHPTTPLLLPRVTMRPYKC</sequence>
<keyword evidence="8" id="KW-0560">Oxidoreductase</keyword>
<dbReference type="AlphaFoldDB" id="A0AAV3R1U4"/>
<dbReference type="PANTHER" id="PTHR47953">
    <property type="entry name" value="OS08G0105600 PROTEIN"/>
    <property type="match status" value="1"/>
</dbReference>
<dbReference type="SUPFAM" id="SSF48264">
    <property type="entry name" value="Cytochrome P450"/>
    <property type="match status" value="1"/>
</dbReference>
<dbReference type="Gene3D" id="1.10.630.10">
    <property type="entry name" value="Cytochrome P450"/>
    <property type="match status" value="1"/>
</dbReference>
<keyword evidence="11" id="KW-0472">Membrane</keyword>
<gene>
    <name evidence="12" type="ORF">LIER_40654</name>
</gene>